<proteinExistence type="predicted"/>
<protein>
    <submittedName>
        <fullName evidence="1">Endoribonuclease ToxN</fullName>
        <ecNumber evidence="1">3.1.-.-</ecNumber>
    </submittedName>
</protein>
<dbReference type="InterPro" id="IPR053735">
    <property type="entry name" value="Type_III_TA_endoRNase"/>
</dbReference>
<evidence type="ECO:0000313" key="2">
    <source>
        <dbReference type="Proteomes" id="UP000237423"/>
    </source>
</evidence>
<keyword evidence="1" id="KW-0378">Hydrolase</keyword>
<dbReference type="EMBL" id="PGFZ01000001">
    <property type="protein sequence ID" value="POZ53183.1"/>
    <property type="molecule type" value="Genomic_DNA"/>
</dbReference>
<comment type="caution">
    <text evidence="1">The sequence shown here is derived from an EMBL/GenBank/DDBJ whole genome shotgun (WGS) entry which is preliminary data.</text>
</comment>
<sequence length="167" mass="19500">MRFYTVSDEYMAFLQQFDGKVPNNGGINYKNKKVYVGIVLEIDTHKFLAPLTSYKTSQDRIKSSCCSAFKLHERTNPDNKLGLISLNYMVPVPDSELVELDIDAQNASYKRMLYLQYEFIKSNRTEIIRRAGKLYEHVVINRSSFFVKISCDIPKLVDEYKKFKRSE</sequence>
<dbReference type="GO" id="GO:0004521">
    <property type="term" value="F:RNA endonuclease activity"/>
    <property type="evidence" value="ECO:0007669"/>
    <property type="project" value="InterPro"/>
</dbReference>
<dbReference type="AlphaFoldDB" id="A0A2S5CQU7"/>
<evidence type="ECO:0000313" key="1">
    <source>
        <dbReference type="EMBL" id="POZ53183.1"/>
    </source>
</evidence>
<name>A0A2S5CQU7_9GAMM</name>
<organism evidence="1 2">
    <name type="scientific">Methylovulum psychrotolerans</name>
    <dbReference type="NCBI Taxonomy" id="1704499"/>
    <lineage>
        <taxon>Bacteria</taxon>
        <taxon>Pseudomonadati</taxon>
        <taxon>Pseudomonadota</taxon>
        <taxon>Gammaproteobacteria</taxon>
        <taxon>Methylococcales</taxon>
        <taxon>Methylococcaceae</taxon>
        <taxon>Methylovulum</taxon>
    </lineage>
</organism>
<dbReference type="InterPro" id="IPR025911">
    <property type="entry name" value="ToxN/AbiQ_toxin"/>
</dbReference>
<gene>
    <name evidence="1" type="primary">toxN</name>
    <name evidence="1" type="ORF">AADEFJLK_00199</name>
</gene>
<dbReference type="Proteomes" id="UP000237423">
    <property type="component" value="Unassembled WGS sequence"/>
</dbReference>
<reference evidence="1 2" key="1">
    <citation type="submission" date="2017-11" db="EMBL/GenBank/DDBJ databases">
        <title>Draft Genome Sequence of Methylobacter psychrotolerans Sph1T, an Obligate Methanotroph from Low-Temperature Environments.</title>
        <authorList>
            <person name="Oshkin I.Y."/>
            <person name="Miroshnikov K."/>
            <person name="Belova S.E."/>
            <person name="Korzhenkov A."/>
            <person name="Toshchakov S.V."/>
            <person name="Dedysh S.N."/>
        </authorList>
    </citation>
    <scope>NUCLEOTIDE SEQUENCE [LARGE SCALE GENOMIC DNA]</scope>
    <source>
        <strain evidence="1 2">Sph1</strain>
    </source>
</reference>
<dbReference type="GO" id="GO:0016787">
    <property type="term" value="F:hydrolase activity"/>
    <property type="evidence" value="ECO:0007669"/>
    <property type="project" value="UniProtKB-KW"/>
</dbReference>
<accession>A0A2S5CQU7</accession>
<dbReference type="Pfam" id="PF13958">
    <property type="entry name" value="ToxN_toxin"/>
    <property type="match status" value="1"/>
</dbReference>
<dbReference type="GO" id="GO:0003723">
    <property type="term" value="F:RNA binding"/>
    <property type="evidence" value="ECO:0007669"/>
    <property type="project" value="InterPro"/>
</dbReference>
<dbReference type="Gene3D" id="3.10.129.130">
    <property type="match status" value="1"/>
</dbReference>
<dbReference type="EC" id="3.1.-.-" evidence="1"/>